<proteinExistence type="predicted"/>
<keyword evidence="2" id="KW-1185">Reference proteome</keyword>
<evidence type="ECO:0000313" key="2">
    <source>
        <dbReference type="Proteomes" id="UP000652761"/>
    </source>
</evidence>
<protein>
    <submittedName>
        <fullName evidence="1">Uncharacterized protein</fullName>
    </submittedName>
</protein>
<accession>A0A843TVD9</accession>
<comment type="caution">
    <text evidence="1">The sequence shown here is derived from an EMBL/GenBank/DDBJ whole genome shotgun (WGS) entry which is preliminary data.</text>
</comment>
<gene>
    <name evidence="1" type="ORF">Taro_007423</name>
</gene>
<dbReference type="EMBL" id="NMUH01000233">
    <property type="protein sequence ID" value="MQL75055.1"/>
    <property type="molecule type" value="Genomic_DNA"/>
</dbReference>
<sequence length="192" mass="21946">MAGGVVICWRDGSCGTSRVKQDHGRSDLVKLAASAGAVLSWRPCKAPCRAEVCGQLRWHDDERVRLVVRCRIWAGRSAEEWRLEVYKRTPRSSERGASPQSRGDDLGRVEELLVAEELWNDHKKLFFYPFSSAATCTNHSLEVNQSRVEELLVAEELWNGHKKLFFFPFSSAATCTNHSLEIDQRFYVERFV</sequence>
<name>A0A843TVD9_COLES</name>
<dbReference type="Proteomes" id="UP000652761">
    <property type="component" value="Unassembled WGS sequence"/>
</dbReference>
<evidence type="ECO:0000313" key="1">
    <source>
        <dbReference type="EMBL" id="MQL75055.1"/>
    </source>
</evidence>
<reference evidence="1" key="1">
    <citation type="submission" date="2017-07" db="EMBL/GenBank/DDBJ databases">
        <title>Taro Niue Genome Assembly and Annotation.</title>
        <authorList>
            <person name="Atibalentja N."/>
            <person name="Keating K."/>
            <person name="Fields C.J."/>
        </authorList>
    </citation>
    <scope>NUCLEOTIDE SEQUENCE</scope>
    <source>
        <strain evidence="1">Niue_2</strain>
        <tissue evidence="1">Leaf</tissue>
    </source>
</reference>
<organism evidence="1 2">
    <name type="scientific">Colocasia esculenta</name>
    <name type="common">Wild taro</name>
    <name type="synonym">Arum esculentum</name>
    <dbReference type="NCBI Taxonomy" id="4460"/>
    <lineage>
        <taxon>Eukaryota</taxon>
        <taxon>Viridiplantae</taxon>
        <taxon>Streptophyta</taxon>
        <taxon>Embryophyta</taxon>
        <taxon>Tracheophyta</taxon>
        <taxon>Spermatophyta</taxon>
        <taxon>Magnoliopsida</taxon>
        <taxon>Liliopsida</taxon>
        <taxon>Araceae</taxon>
        <taxon>Aroideae</taxon>
        <taxon>Colocasieae</taxon>
        <taxon>Colocasia</taxon>
    </lineage>
</organism>
<dbReference type="AlphaFoldDB" id="A0A843TVD9"/>